<dbReference type="Pfam" id="PF00702">
    <property type="entry name" value="Hydrolase"/>
    <property type="match status" value="1"/>
</dbReference>
<sequence length="224" mass="25735">MKNFTEYQVSHNRIKNIIFDLGGVVINIDWQLTIDAFQQLADPAYRDQNEDLIQKGTYKAQFFEDYEVGKISDTVFFQHLRETFHLQATDDQIAHAWNALLQNIPQERIALIKKLGETHRTFILSNTNAVHIAEATHILQRENGIAGFDHLVEKAYYSHTMHKRKPWASIYEQVVDENNLKPEETLFIDDGLANIEAANGVGLQGLHVVANLDGWLQFFQTTLV</sequence>
<dbReference type="Gene3D" id="1.10.150.240">
    <property type="entry name" value="Putative phosphatase, domain 2"/>
    <property type="match status" value="1"/>
</dbReference>
<dbReference type="InterPro" id="IPR023214">
    <property type="entry name" value="HAD_sf"/>
</dbReference>
<dbReference type="EC" id="3.1.3.-" evidence="1"/>
<dbReference type="InterPro" id="IPR006439">
    <property type="entry name" value="HAD-SF_hydro_IA"/>
</dbReference>
<dbReference type="SFLD" id="SFLDG01129">
    <property type="entry name" value="C1.5:_HAD__Beta-PGM__Phosphata"/>
    <property type="match status" value="1"/>
</dbReference>
<comment type="caution">
    <text evidence="1">The sequence shown here is derived from an EMBL/GenBank/DDBJ whole genome shotgun (WGS) entry which is preliminary data.</text>
</comment>
<keyword evidence="1" id="KW-0378">Hydrolase</keyword>
<organism evidence="1 2">
    <name type="scientific">Microscilla marina ATCC 23134</name>
    <dbReference type="NCBI Taxonomy" id="313606"/>
    <lineage>
        <taxon>Bacteria</taxon>
        <taxon>Pseudomonadati</taxon>
        <taxon>Bacteroidota</taxon>
        <taxon>Cytophagia</taxon>
        <taxon>Cytophagales</taxon>
        <taxon>Microscillaceae</taxon>
        <taxon>Microscilla</taxon>
    </lineage>
</organism>
<dbReference type="PANTHER" id="PTHR43611:SF3">
    <property type="entry name" value="FLAVIN MONONUCLEOTIDE HYDROLASE 1, CHLOROPLATIC"/>
    <property type="match status" value="1"/>
</dbReference>
<proteinExistence type="predicted"/>
<dbReference type="NCBIfam" id="TIGR01509">
    <property type="entry name" value="HAD-SF-IA-v3"/>
    <property type="match status" value="1"/>
</dbReference>
<dbReference type="CDD" id="cd02603">
    <property type="entry name" value="HAD_sEH-N_like"/>
    <property type="match status" value="1"/>
</dbReference>
<accession>A1ZV37</accession>
<gene>
    <name evidence="1" type="ORF">M23134_04867</name>
</gene>
<dbReference type="EMBL" id="AAWS01000044">
    <property type="protein sequence ID" value="EAY25693.1"/>
    <property type="molecule type" value="Genomic_DNA"/>
</dbReference>
<name>A1ZV37_MICM2</name>
<dbReference type="Gene3D" id="3.40.50.1000">
    <property type="entry name" value="HAD superfamily/HAD-like"/>
    <property type="match status" value="1"/>
</dbReference>
<dbReference type="PANTHER" id="PTHR43611">
    <property type="entry name" value="ALPHA-D-GLUCOSE 1-PHOSPHATE PHOSPHATASE"/>
    <property type="match status" value="1"/>
</dbReference>
<dbReference type="SFLD" id="SFLDS00003">
    <property type="entry name" value="Haloacid_Dehalogenase"/>
    <property type="match status" value="1"/>
</dbReference>
<keyword evidence="2" id="KW-1185">Reference proteome</keyword>
<dbReference type="RefSeq" id="WP_002702207.1">
    <property type="nucleotide sequence ID" value="NZ_AAWS01000044.1"/>
</dbReference>
<dbReference type="AlphaFoldDB" id="A1ZV37"/>
<reference evidence="1 2" key="1">
    <citation type="submission" date="2007-01" db="EMBL/GenBank/DDBJ databases">
        <authorList>
            <person name="Haygood M."/>
            <person name="Podell S."/>
            <person name="Anderson C."/>
            <person name="Hopkinson B."/>
            <person name="Roe K."/>
            <person name="Barbeau K."/>
            <person name="Gaasterland T."/>
            <person name="Ferriera S."/>
            <person name="Johnson J."/>
            <person name="Kravitz S."/>
            <person name="Beeson K."/>
            <person name="Sutton G."/>
            <person name="Rogers Y.-H."/>
            <person name="Friedman R."/>
            <person name="Frazier M."/>
            <person name="Venter J.C."/>
        </authorList>
    </citation>
    <scope>NUCLEOTIDE SEQUENCE [LARGE SCALE GENOMIC DNA]</scope>
    <source>
        <strain evidence="1 2">ATCC 23134</strain>
    </source>
</reference>
<dbReference type="SUPFAM" id="SSF56784">
    <property type="entry name" value="HAD-like"/>
    <property type="match status" value="1"/>
</dbReference>
<dbReference type="Proteomes" id="UP000004095">
    <property type="component" value="Unassembled WGS sequence"/>
</dbReference>
<dbReference type="GO" id="GO:0016787">
    <property type="term" value="F:hydrolase activity"/>
    <property type="evidence" value="ECO:0007669"/>
    <property type="project" value="UniProtKB-KW"/>
</dbReference>
<protein>
    <submittedName>
        <fullName evidence="1">Phosphatase YihX</fullName>
        <ecNumber evidence="1">3.1.3.-</ecNumber>
    </submittedName>
</protein>
<dbReference type="eggNOG" id="COG1011">
    <property type="taxonomic scope" value="Bacteria"/>
</dbReference>
<evidence type="ECO:0000313" key="1">
    <source>
        <dbReference type="EMBL" id="EAY25693.1"/>
    </source>
</evidence>
<dbReference type="OrthoDB" id="9797415at2"/>
<evidence type="ECO:0000313" key="2">
    <source>
        <dbReference type="Proteomes" id="UP000004095"/>
    </source>
</evidence>
<dbReference type="InterPro" id="IPR023198">
    <property type="entry name" value="PGP-like_dom2"/>
</dbReference>
<dbReference type="InterPro" id="IPR036412">
    <property type="entry name" value="HAD-like_sf"/>
</dbReference>